<feature type="region of interest" description="Disordered" evidence="2">
    <location>
        <begin position="1190"/>
        <end position="1225"/>
    </location>
</feature>
<evidence type="ECO:0000256" key="1">
    <source>
        <dbReference type="SAM" id="Coils"/>
    </source>
</evidence>
<accession>A0A5B1M2S2</accession>
<reference evidence="3 4" key="1">
    <citation type="submission" date="2019-09" db="EMBL/GenBank/DDBJ databases">
        <title>Nocardioides panacisoli sp. nov., isolated from the soil of a ginseng field.</title>
        <authorList>
            <person name="Cho C."/>
        </authorList>
    </citation>
    <scope>NUCLEOTIDE SEQUENCE [LARGE SCALE GENOMIC DNA]</scope>
    <source>
        <strain evidence="3 4">BN140041</strain>
    </source>
</reference>
<evidence type="ECO:0000313" key="3">
    <source>
        <dbReference type="EMBL" id="KAA1426459.1"/>
    </source>
</evidence>
<feature type="compositionally biased region" description="Basic and acidic residues" evidence="2">
    <location>
        <begin position="1195"/>
        <end position="1205"/>
    </location>
</feature>
<evidence type="ECO:0000313" key="4">
    <source>
        <dbReference type="Proteomes" id="UP000324351"/>
    </source>
</evidence>
<dbReference type="RefSeq" id="WP_149751041.1">
    <property type="nucleotide sequence ID" value="NZ_VUJW01000008.1"/>
</dbReference>
<keyword evidence="1" id="KW-0175">Coiled coil</keyword>
<gene>
    <name evidence="3" type="ORF">F0U47_13735</name>
</gene>
<comment type="caution">
    <text evidence="3">The sequence shown here is derived from an EMBL/GenBank/DDBJ whole genome shotgun (WGS) entry which is preliminary data.</text>
</comment>
<dbReference type="EMBL" id="VUJW01000008">
    <property type="protein sequence ID" value="KAA1426459.1"/>
    <property type="molecule type" value="Genomic_DNA"/>
</dbReference>
<evidence type="ECO:0008006" key="5">
    <source>
        <dbReference type="Google" id="ProtNLM"/>
    </source>
</evidence>
<name>A0A5B1M2S2_9ACTN</name>
<sequence length="1225" mass="130458">MTAPNVRSATVRLNAEVAKYIADMKAAGKATNDAFDSAHLQVSRVDRDLGKLTASTRDYSTSTRVAARDSLTLTTNLDRTSRAIDRYSGRLGLALRGVTALSPAVTGLIATAAPALTTLANLFAASAAGGASSIIAFQGVGNAIEAVEKARLDPTVENLAEARRQLEDLSPAAATFALRIDELVPALKRVRDSAAGELFPGVLEATDDFERALPQIRGFVSEYASVVGDLVASSSESLTSDRWTGFYRFLQGEARPALTAITEIVGDLGHGLSELWMAFDPLNDDVTQGLVNGADAFDRWASSVDKTEGFQEFLDYIDKTGPLALDTLTNIADAALQIAEATAPLSGPALTTLSNFFDIIAAIADSPIGAALLTYAAAASAAALASKGFSAAGGPALLSNLRAQSSAVQMLNTDLRTLASGYVMSASAGRRELDKYNAALARTRATLARFGKGAGLAAGVAAISTGWADSMGVANTATLGLTGAMIGGAPGAVAGGLIGAVVDVRAELARGSEEAKAFNRSLATTDLSQAIGAYKDLGAQIRETSEGMETFGWDVIAQGLGSRVTSEGFITPLEEDIANWEAQVHELNRIGDIMRQTFDDASMLRPKREVGDDGLLWDLDKLGAAATRLKPALDNLDLTWEDLANIDNSDWQASAEISGKLRAELIDLASVDVGDVAASIRELDNELLSASERAAQFGDTLSALLDPNVNLSAQTDAWIMSLRELNGELSDNSNTLKGNGNAALQNRAAIRDRVEQLKETLVAQAEAGAGSRQLSRSLQRQRDALIEAGVAAGLSGKELRGYLDTLGLTPKLVRTIIEAVGVDRASARVRAIQHLIDNYGLTRAEAQALLRDMASGKVASVQQLINKYGLTRAEARALLDDLASGKLARIIALLNSVDGRHTTSSHTHTNTITTYHRTQHVPGTGSGGLGPIDPTDSAGGGFVPKDGGPYADRFRYVLAPGEGITTNRHGETDRSRRLIEGINAGVIDDRILTRAPGAAKGAIIPGGRSTLLTTAKSDNRADEEVRRETENRKRLNAQLKEETRRRDHLVDKMKQIESSVRSALTTDLGSESGDVWTSEGGGTLAGNLAILRADTREARRMRRFVEILEEKGFDGPALADLLSRGDLNEIASYAEGSRRELNRLEQAFAERARVLTVVSREGADAALGDRLDRANAELREATRELRQIKAQVKRNGRDDRRDNQENRNQQRRGAGNARRNRRRDG</sequence>
<dbReference type="AlphaFoldDB" id="A0A5B1M2S2"/>
<dbReference type="Proteomes" id="UP000324351">
    <property type="component" value="Unassembled WGS sequence"/>
</dbReference>
<feature type="coiled-coil region" evidence="1">
    <location>
        <begin position="1018"/>
        <end position="1059"/>
    </location>
</feature>
<reference evidence="3 4" key="2">
    <citation type="submission" date="2019-09" db="EMBL/GenBank/DDBJ databases">
        <authorList>
            <person name="Jin C."/>
        </authorList>
    </citation>
    <scope>NUCLEOTIDE SEQUENCE [LARGE SCALE GENOMIC DNA]</scope>
    <source>
        <strain evidence="3 4">BN140041</strain>
    </source>
</reference>
<proteinExistence type="predicted"/>
<evidence type="ECO:0000256" key="2">
    <source>
        <dbReference type="SAM" id="MobiDB-lite"/>
    </source>
</evidence>
<keyword evidence="4" id="KW-1185">Reference proteome</keyword>
<organism evidence="3 4">
    <name type="scientific">Nocardioides antri</name>
    <dbReference type="NCBI Taxonomy" id="2607659"/>
    <lineage>
        <taxon>Bacteria</taxon>
        <taxon>Bacillati</taxon>
        <taxon>Actinomycetota</taxon>
        <taxon>Actinomycetes</taxon>
        <taxon>Propionibacteriales</taxon>
        <taxon>Nocardioidaceae</taxon>
        <taxon>Nocardioides</taxon>
    </lineage>
</organism>
<protein>
    <recommendedName>
        <fullName evidence="5">Tape measure protein</fullName>
    </recommendedName>
</protein>